<organism evidence="2 3">
    <name type="scientific">Tetracentron sinense</name>
    <name type="common">Spur-leaf</name>
    <dbReference type="NCBI Taxonomy" id="13715"/>
    <lineage>
        <taxon>Eukaryota</taxon>
        <taxon>Viridiplantae</taxon>
        <taxon>Streptophyta</taxon>
        <taxon>Embryophyta</taxon>
        <taxon>Tracheophyta</taxon>
        <taxon>Spermatophyta</taxon>
        <taxon>Magnoliopsida</taxon>
        <taxon>Trochodendrales</taxon>
        <taxon>Trochodendraceae</taxon>
        <taxon>Tetracentron</taxon>
    </lineage>
</organism>
<feature type="domain" description="DUF7392" evidence="1">
    <location>
        <begin position="75"/>
        <end position="187"/>
    </location>
</feature>
<evidence type="ECO:0000313" key="2">
    <source>
        <dbReference type="EMBL" id="KAF8391016.1"/>
    </source>
</evidence>
<dbReference type="Proteomes" id="UP000655225">
    <property type="component" value="Unassembled WGS sequence"/>
</dbReference>
<dbReference type="Pfam" id="PF24118">
    <property type="entry name" value="DUF7392"/>
    <property type="match status" value="1"/>
</dbReference>
<dbReference type="InterPro" id="IPR055816">
    <property type="entry name" value="DUF7392"/>
</dbReference>
<evidence type="ECO:0000313" key="3">
    <source>
        <dbReference type="Proteomes" id="UP000655225"/>
    </source>
</evidence>
<accession>A0A834YQ62</accession>
<name>A0A834YQ62_TETSI</name>
<dbReference type="OrthoDB" id="1848500at2759"/>
<gene>
    <name evidence="2" type="ORF">HHK36_023316</name>
</gene>
<reference evidence="2 3" key="1">
    <citation type="submission" date="2020-04" db="EMBL/GenBank/DDBJ databases">
        <title>Plant Genome Project.</title>
        <authorList>
            <person name="Zhang R.-G."/>
        </authorList>
    </citation>
    <scope>NUCLEOTIDE SEQUENCE [LARGE SCALE GENOMIC DNA]</scope>
    <source>
        <strain evidence="2">YNK0</strain>
        <tissue evidence="2">Leaf</tissue>
    </source>
</reference>
<comment type="caution">
    <text evidence="2">The sequence shown here is derived from an EMBL/GenBank/DDBJ whole genome shotgun (WGS) entry which is preliminary data.</text>
</comment>
<dbReference type="PANTHER" id="PTHR38226:SF3">
    <property type="entry name" value="(WILD MALAYSIAN BANANA) HYPOTHETICAL PROTEIN"/>
    <property type="match status" value="1"/>
</dbReference>
<dbReference type="EMBL" id="JABCRI010000017">
    <property type="protein sequence ID" value="KAF8391016.1"/>
    <property type="molecule type" value="Genomic_DNA"/>
</dbReference>
<dbReference type="AlphaFoldDB" id="A0A834YQ62"/>
<protein>
    <recommendedName>
        <fullName evidence="1">DUF7392 domain-containing protein</fullName>
    </recommendedName>
</protein>
<sequence>MTCFVPFNSKNLDITFFVFRPVVVLMDDLNDALKHFSLCSEGLGCVYNSILQSIHGNMTSMLSNVSSMAILLDHSFFDAYAGESRDSSLAAKFSTGDTLSMTVMVPAIDDVTELSYACLALFKSCFLKMEGVTAGICFKCHSRPRVACLYVWRSLHSCYSWLLNTDYRKIIQPYLDLQSHDLKYDIFRVVYVSGDNILNLQFYPAPRMFENKGESSEDGLEMQECENSAVEL</sequence>
<keyword evidence="3" id="KW-1185">Reference proteome</keyword>
<evidence type="ECO:0000259" key="1">
    <source>
        <dbReference type="Pfam" id="PF24118"/>
    </source>
</evidence>
<dbReference type="OMA" id="QFSLCTE"/>
<dbReference type="PANTHER" id="PTHR38226">
    <property type="entry name" value="(WILD MALAYSIAN BANANA) HYPOTHETICAL PROTEIN"/>
    <property type="match status" value="1"/>
</dbReference>
<proteinExistence type="predicted"/>